<keyword evidence="3" id="KW-0560">Oxidoreductase</keyword>
<accession>A0A3D8Q9Z9</accession>
<evidence type="ECO:0000256" key="5">
    <source>
        <dbReference type="SAM" id="MobiDB-lite"/>
    </source>
</evidence>
<feature type="region of interest" description="Disordered" evidence="5">
    <location>
        <begin position="242"/>
        <end position="263"/>
    </location>
</feature>
<organism evidence="6 7">
    <name type="scientific">Coleophoma crateriformis</name>
    <dbReference type="NCBI Taxonomy" id="565419"/>
    <lineage>
        <taxon>Eukaryota</taxon>
        <taxon>Fungi</taxon>
        <taxon>Dikarya</taxon>
        <taxon>Ascomycota</taxon>
        <taxon>Pezizomycotina</taxon>
        <taxon>Leotiomycetes</taxon>
        <taxon>Helotiales</taxon>
        <taxon>Dermateaceae</taxon>
        <taxon>Coleophoma</taxon>
    </lineage>
</organism>
<evidence type="ECO:0000313" key="6">
    <source>
        <dbReference type="EMBL" id="RDW58500.1"/>
    </source>
</evidence>
<dbReference type="PANTHER" id="PTHR13789">
    <property type="entry name" value="MONOOXYGENASE"/>
    <property type="match status" value="1"/>
</dbReference>
<evidence type="ECO:0000256" key="4">
    <source>
        <dbReference type="ARBA" id="ARBA00023033"/>
    </source>
</evidence>
<dbReference type="Pfam" id="PF12831">
    <property type="entry name" value="FAD_oxidored"/>
    <property type="match status" value="1"/>
</dbReference>
<comment type="similarity">
    <text evidence="2">Belongs to the paxM FAD-dependent monooxygenase family.</text>
</comment>
<proteinExistence type="inferred from homology"/>
<comment type="cofactor">
    <cofactor evidence="1">
        <name>FAD</name>
        <dbReference type="ChEBI" id="CHEBI:57692"/>
    </cofactor>
</comment>
<dbReference type="SUPFAM" id="SSF51905">
    <property type="entry name" value="FAD/NAD(P)-binding domain"/>
    <property type="match status" value="1"/>
</dbReference>
<feature type="compositionally biased region" description="Polar residues" evidence="5">
    <location>
        <begin position="247"/>
        <end position="263"/>
    </location>
</feature>
<dbReference type="PRINTS" id="PR00420">
    <property type="entry name" value="RNGMNOXGNASE"/>
</dbReference>
<evidence type="ECO:0000256" key="3">
    <source>
        <dbReference type="ARBA" id="ARBA00023002"/>
    </source>
</evidence>
<comment type="caution">
    <text evidence="6">The sequence shown here is derived from an EMBL/GenBank/DDBJ whole genome shotgun (WGS) entry which is preliminary data.</text>
</comment>
<dbReference type="GO" id="GO:0004497">
    <property type="term" value="F:monooxygenase activity"/>
    <property type="evidence" value="ECO:0007669"/>
    <property type="project" value="UniProtKB-KW"/>
</dbReference>
<dbReference type="InterPro" id="IPR050493">
    <property type="entry name" value="FAD-dep_Monooxygenase_BioMet"/>
</dbReference>
<name>A0A3D8Q9Z9_9HELO</name>
<dbReference type="EMBL" id="PDLN01000021">
    <property type="protein sequence ID" value="RDW58500.1"/>
    <property type="molecule type" value="Genomic_DNA"/>
</dbReference>
<evidence type="ECO:0000256" key="2">
    <source>
        <dbReference type="ARBA" id="ARBA00007992"/>
    </source>
</evidence>
<dbReference type="AlphaFoldDB" id="A0A3D8Q9Z9"/>
<protein>
    <submittedName>
        <fullName evidence="6">Uncharacterized protein</fullName>
    </submittedName>
</protein>
<dbReference type="Proteomes" id="UP000256328">
    <property type="component" value="Unassembled WGS sequence"/>
</dbReference>
<evidence type="ECO:0000313" key="7">
    <source>
        <dbReference type="Proteomes" id="UP000256328"/>
    </source>
</evidence>
<keyword evidence="7" id="KW-1185">Reference proteome</keyword>
<gene>
    <name evidence="6" type="ORF">BP5796_12430</name>
</gene>
<dbReference type="Gene3D" id="3.50.50.60">
    <property type="entry name" value="FAD/NAD(P)-binding domain"/>
    <property type="match status" value="1"/>
</dbReference>
<evidence type="ECO:0000256" key="1">
    <source>
        <dbReference type="ARBA" id="ARBA00001974"/>
    </source>
</evidence>
<dbReference type="OrthoDB" id="16820at2759"/>
<keyword evidence="4" id="KW-0503">Monooxygenase</keyword>
<dbReference type="InterPro" id="IPR036188">
    <property type="entry name" value="FAD/NAD-bd_sf"/>
</dbReference>
<reference evidence="6 7" key="1">
    <citation type="journal article" date="2018" name="IMA Fungus">
        <title>IMA Genome-F 9: Draft genome sequence of Annulohypoxylon stygium, Aspergillus mulundensis, Berkeleyomyces basicola (syn. Thielaviopsis basicola), Ceratocystis smalleyi, two Cercospora beticola strains, Coleophoma cylindrospora, Fusarium fracticaudum, Phialophora cf. hyalina, and Morchella septimelata.</title>
        <authorList>
            <person name="Wingfield B.D."/>
            <person name="Bills G.F."/>
            <person name="Dong Y."/>
            <person name="Huang W."/>
            <person name="Nel W.J."/>
            <person name="Swalarsk-Parry B.S."/>
            <person name="Vaghefi N."/>
            <person name="Wilken P.M."/>
            <person name="An Z."/>
            <person name="de Beer Z.W."/>
            <person name="De Vos L."/>
            <person name="Chen L."/>
            <person name="Duong T.A."/>
            <person name="Gao Y."/>
            <person name="Hammerbacher A."/>
            <person name="Kikkert J.R."/>
            <person name="Li Y."/>
            <person name="Li H."/>
            <person name="Li K."/>
            <person name="Li Q."/>
            <person name="Liu X."/>
            <person name="Ma X."/>
            <person name="Naidoo K."/>
            <person name="Pethybridge S.J."/>
            <person name="Sun J."/>
            <person name="Steenkamp E.T."/>
            <person name="van der Nest M.A."/>
            <person name="van Wyk S."/>
            <person name="Wingfield M.J."/>
            <person name="Xiong C."/>
            <person name="Yue Q."/>
            <person name="Zhang X."/>
        </authorList>
    </citation>
    <scope>NUCLEOTIDE SEQUENCE [LARGE SCALE GENOMIC DNA]</scope>
    <source>
        <strain evidence="6 7">BP5796</strain>
    </source>
</reference>
<dbReference type="PANTHER" id="PTHR13789:SF315">
    <property type="entry name" value="FAD-DEPENDENT MONOOXYGENASE MDPD"/>
    <property type="match status" value="1"/>
</dbReference>
<sequence length="491" mass="53964">MGDFISNIQVPPEIASESGQHPSVQRYPLTGIEVLVVGGGVGGLTAALECYRKGHSVRIFERESNASTAGDMFSIGLSARRWLNHWPELKNEFETMFPKVPRTIIKKHTGEIAIQSAAMGRVDSTPKDASEEPMAMLLRPVFHQMLHNQIRKLGIEITYKKRAIEYTEDSAKAYVLTDDQQRASADVIIAADGIGSKSQQIINNGQVEAMLSGTAMYRAVCPSTLAVADQAVAKAFGLQAGEDSHAQEANSTTPSKESWHNTVEPSEVLRTISMTPGWGEGICGLIRSTPASCIISWPLIWRNPSTIWHSPQARVIQVGDSAHSFLPTSGNGATQAIEDAITVATCLERAASSLLFEDQTTSPTPSIVDLAVRAHNKLRFERVSCAQKLGFANAFLLHHTDWDGAKKDPGKAQPNIPQWIWRHNPEAYAQERWDEVHAYVTGGGVERESRGEESTFKNTNIPPGFQWSPWTLDDLVHKGKHARVKLEGDWS</sequence>